<reference evidence="4" key="1">
    <citation type="submission" date="2016-02" db="EMBL/GenBank/DDBJ databases">
        <title>Draft genome sequence of Microdochium bolleyi, a fungal endophyte of beachgrass.</title>
        <authorList>
            <consortium name="DOE Joint Genome Institute"/>
            <person name="David A.S."/>
            <person name="May G."/>
            <person name="Haridas S."/>
            <person name="Lim J."/>
            <person name="Wang M."/>
            <person name="Labutti K."/>
            <person name="Lipzen A."/>
            <person name="Barry K."/>
            <person name="Grigoriev I.V."/>
        </authorList>
    </citation>
    <scope>NUCLEOTIDE SEQUENCE [LARGE SCALE GENOMIC DNA]</scope>
    <source>
        <strain evidence="4">J235TASD1</strain>
    </source>
</reference>
<dbReference type="PROSITE" id="PS51762">
    <property type="entry name" value="GH16_2"/>
    <property type="match status" value="1"/>
</dbReference>
<feature type="non-terminal residue" evidence="3">
    <location>
        <position position="327"/>
    </location>
</feature>
<protein>
    <submittedName>
        <fullName evidence="3">Family 16 glycoside hydrolase</fullName>
    </submittedName>
</protein>
<evidence type="ECO:0000313" key="4">
    <source>
        <dbReference type="Proteomes" id="UP000070501"/>
    </source>
</evidence>
<dbReference type="GO" id="GO:0004553">
    <property type="term" value="F:hydrolase activity, hydrolyzing O-glycosyl compounds"/>
    <property type="evidence" value="ECO:0007669"/>
    <property type="project" value="InterPro"/>
</dbReference>
<dbReference type="InterPro" id="IPR013320">
    <property type="entry name" value="ConA-like_dom_sf"/>
</dbReference>
<gene>
    <name evidence="3" type="ORF">Micbo1qcDRAFT_131082</name>
</gene>
<dbReference type="PANTHER" id="PTHR10963">
    <property type="entry name" value="GLYCOSYL HYDROLASE-RELATED"/>
    <property type="match status" value="1"/>
</dbReference>
<dbReference type="InParanoid" id="A0A136JEH4"/>
<dbReference type="PANTHER" id="PTHR10963:SF24">
    <property type="entry name" value="GLYCOSIDASE C21B10.07-RELATED"/>
    <property type="match status" value="1"/>
</dbReference>
<dbReference type="InterPro" id="IPR050546">
    <property type="entry name" value="Glycosyl_Hydrlase_16"/>
</dbReference>
<dbReference type="Gene3D" id="2.60.120.200">
    <property type="match status" value="1"/>
</dbReference>
<feature type="domain" description="GH16" evidence="2">
    <location>
        <begin position="34"/>
        <end position="292"/>
    </location>
</feature>
<accession>A0A136JEH4</accession>
<dbReference type="GO" id="GO:0009251">
    <property type="term" value="P:glucan catabolic process"/>
    <property type="evidence" value="ECO:0007669"/>
    <property type="project" value="TreeGrafter"/>
</dbReference>
<dbReference type="AlphaFoldDB" id="A0A136JEH4"/>
<dbReference type="Proteomes" id="UP000070501">
    <property type="component" value="Unassembled WGS sequence"/>
</dbReference>
<dbReference type="Pfam" id="PF26113">
    <property type="entry name" value="GH16_XgeA"/>
    <property type="match status" value="1"/>
</dbReference>
<dbReference type="EMBL" id="KQ964246">
    <property type="protein sequence ID" value="KXJ95544.1"/>
    <property type="molecule type" value="Genomic_DNA"/>
</dbReference>
<keyword evidence="1" id="KW-0732">Signal</keyword>
<dbReference type="InterPro" id="IPR000757">
    <property type="entry name" value="Beta-glucanase-like"/>
</dbReference>
<organism evidence="3 4">
    <name type="scientific">Microdochium bolleyi</name>
    <dbReference type="NCBI Taxonomy" id="196109"/>
    <lineage>
        <taxon>Eukaryota</taxon>
        <taxon>Fungi</taxon>
        <taxon>Dikarya</taxon>
        <taxon>Ascomycota</taxon>
        <taxon>Pezizomycotina</taxon>
        <taxon>Sordariomycetes</taxon>
        <taxon>Xylariomycetidae</taxon>
        <taxon>Xylariales</taxon>
        <taxon>Microdochiaceae</taxon>
        <taxon>Microdochium</taxon>
    </lineage>
</organism>
<keyword evidence="4" id="KW-1185">Reference proteome</keyword>
<feature type="chain" id="PRO_5007293760" evidence="1">
    <location>
        <begin position="33"/>
        <end position="327"/>
    </location>
</feature>
<evidence type="ECO:0000256" key="1">
    <source>
        <dbReference type="SAM" id="SignalP"/>
    </source>
</evidence>
<name>A0A136JEH4_9PEZI</name>
<feature type="signal peptide" evidence="1">
    <location>
        <begin position="1"/>
        <end position="32"/>
    </location>
</feature>
<sequence length="327" mass="34496">MLASRASLAPARLLLAAAALLLSTTSLQVTAAASYQIQDTYDATNFFDEFEFFSAPDPTEGFVRYQTALEANASALAGYANGGVFLGVDAKTPGVASPGRASTRVNTRKKYTRGLFVADIAHMPSSTCGVWAAFWSFGDPWPSAGEIDIIEGVNRDTSTKFTLHTASGCSFANSGAGNCNAPGDGTKGCTQPGFDNALSYGDGFNSIGGGVFATEWTSEAIRIWFFPRNAPVPGDLNSPSPDPSTWGPPAAQFLGSPGQDGCDIDSHFREHRLVFNTALCGQWAGKVFGQDAQCAGLASSCEAYVANHPEAFASAYWLINSVKVYSR</sequence>
<dbReference type="CDD" id="cd02181">
    <property type="entry name" value="GH16_fungal_Lam16A_glucanase"/>
    <property type="match status" value="1"/>
</dbReference>
<dbReference type="STRING" id="196109.A0A136JEH4"/>
<proteinExistence type="predicted"/>
<keyword evidence="3" id="KW-0378">Hydrolase</keyword>
<dbReference type="OrthoDB" id="192832at2759"/>
<evidence type="ECO:0000259" key="2">
    <source>
        <dbReference type="PROSITE" id="PS51762"/>
    </source>
</evidence>
<dbReference type="SUPFAM" id="SSF49899">
    <property type="entry name" value="Concanavalin A-like lectins/glucanases"/>
    <property type="match status" value="1"/>
</dbReference>
<evidence type="ECO:0000313" key="3">
    <source>
        <dbReference type="EMBL" id="KXJ95544.1"/>
    </source>
</evidence>